<feature type="transmembrane region" description="Helical" evidence="5">
    <location>
        <begin position="211"/>
        <end position="233"/>
    </location>
</feature>
<feature type="transmembrane region" description="Helical" evidence="5">
    <location>
        <begin position="47"/>
        <end position="71"/>
    </location>
</feature>
<feature type="transmembrane region" description="Helical" evidence="5">
    <location>
        <begin position="330"/>
        <end position="349"/>
    </location>
</feature>
<keyword evidence="8" id="KW-1185">Reference proteome</keyword>
<evidence type="ECO:0000256" key="5">
    <source>
        <dbReference type="SAM" id="Phobius"/>
    </source>
</evidence>
<feature type="transmembrane region" description="Helical" evidence="5">
    <location>
        <begin position="102"/>
        <end position="121"/>
    </location>
</feature>
<feature type="domain" description="Major facilitator superfamily (MFS) profile" evidence="6">
    <location>
        <begin position="13"/>
        <end position="389"/>
    </location>
</feature>
<feature type="transmembrane region" description="Helical" evidence="5">
    <location>
        <begin position="301"/>
        <end position="323"/>
    </location>
</feature>
<dbReference type="EMBL" id="FZOW01000015">
    <property type="protein sequence ID" value="SNT35939.1"/>
    <property type="molecule type" value="Genomic_DNA"/>
</dbReference>
<dbReference type="InterPro" id="IPR020846">
    <property type="entry name" value="MFS_dom"/>
</dbReference>
<keyword evidence="4 5" id="KW-0472">Membrane</keyword>
<feature type="transmembrane region" description="Helical" evidence="5">
    <location>
        <begin position="133"/>
        <end position="155"/>
    </location>
</feature>
<evidence type="ECO:0000313" key="7">
    <source>
        <dbReference type="EMBL" id="SNT35939.1"/>
    </source>
</evidence>
<accession>A0A239M1Z3</accession>
<comment type="subcellular location">
    <subcellularLocation>
        <location evidence="1">Cell membrane</location>
        <topology evidence="1">Multi-pass membrane protein</topology>
    </subcellularLocation>
</comment>
<dbReference type="SUPFAM" id="SSF103473">
    <property type="entry name" value="MFS general substrate transporter"/>
    <property type="match status" value="1"/>
</dbReference>
<gene>
    <name evidence="7" type="ORF">SAMN05421642_11551</name>
</gene>
<dbReference type="InterPro" id="IPR011701">
    <property type="entry name" value="MFS"/>
</dbReference>
<reference evidence="8" key="1">
    <citation type="submission" date="2017-06" db="EMBL/GenBank/DDBJ databases">
        <authorList>
            <person name="Varghese N."/>
            <person name="Submissions S."/>
        </authorList>
    </citation>
    <scope>NUCLEOTIDE SEQUENCE [LARGE SCALE GENOMIC DNA]</scope>
    <source>
        <strain evidence="8">JCM 23211</strain>
    </source>
</reference>
<keyword evidence="3 5" id="KW-1133">Transmembrane helix</keyword>
<evidence type="ECO:0000313" key="8">
    <source>
        <dbReference type="Proteomes" id="UP000198327"/>
    </source>
</evidence>
<protein>
    <submittedName>
        <fullName evidence="7">Predicted arabinose efflux permease, MFS family</fullName>
    </submittedName>
</protein>
<proteinExistence type="predicted"/>
<evidence type="ECO:0000259" key="6">
    <source>
        <dbReference type="PROSITE" id="PS50850"/>
    </source>
</evidence>
<organism evidence="7 8">
    <name type="scientific">Rhodococcoides kyotonense</name>
    <dbReference type="NCBI Taxonomy" id="398843"/>
    <lineage>
        <taxon>Bacteria</taxon>
        <taxon>Bacillati</taxon>
        <taxon>Actinomycetota</taxon>
        <taxon>Actinomycetes</taxon>
        <taxon>Mycobacteriales</taxon>
        <taxon>Nocardiaceae</taxon>
        <taxon>Rhodococcoides</taxon>
    </lineage>
</organism>
<dbReference type="PANTHER" id="PTHR23537">
    <property type="match status" value="1"/>
</dbReference>
<dbReference type="Pfam" id="PF07690">
    <property type="entry name" value="MFS_1"/>
    <property type="match status" value="1"/>
</dbReference>
<keyword evidence="2 5" id="KW-0812">Transmembrane</keyword>
<evidence type="ECO:0000256" key="3">
    <source>
        <dbReference type="ARBA" id="ARBA00022989"/>
    </source>
</evidence>
<dbReference type="InterPro" id="IPR010645">
    <property type="entry name" value="MFS_4"/>
</dbReference>
<dbReference type="GO" id="GO:0022857">
    <property type="term" value="F:transmembrane transporter activity"/>
    <property type="evidence" value="ECO:0007669"/>
    <property type="project" value="InterPro"/>
</dbReference>
<sequence>MSTAAARGAVCGVALLALCTAVAQGMSRFSFGPLAPAMLGREPGVATVVGVLAMCHMLGYVIGSIATPALVRRWTSSGTVRAGVWTVTAGLALLTWSPAVSVMAAGLFATGFGAALTWIVAPNLAANLIPSQRGLAIGLISGSMGIGLITASLLAGSVPEHHWRAVWLAECMISAGISCAITRWPPRPNEPLTTTTGHTRIRAPWRVDSQWPWYTSAFAMFSFGVAMCQTFLVAGLERNNGAGGLFSHLAYGCIGVGMLFGGFAFERLSRHWGRAPTSCIQYALFATALATVLVMPHRLAILLTIVLIGATMTGTAATIIADLTDRHRTIVATLLFGTVFPFVGVGQVLGPFVGGWAVESFGYHSGFLLCAAVSALGAVPLAINTCLARRY</sequence>
<dbReference type="GO" id="GO:0005886">
    <property type="term" value="C:plasma membrane"/>
    <property type="evidence" value="ECO:0007669"/>
    <property type="project" value="UniProtKB-SubCell"/>
</dbReference>
<feature type="transmembrane region" description="Helical" evidence="5">
    <location>
        <begin position="277"/>
        <end position="295"/>
    </location>
</feature>
<dbReference type="PROSITE" id="PS50850">
    <property type="entry name" value="MFS"/>
    <property type="match status" value="1"/>
</dbReference>
<dbReference type="InterPro" id="IPR036259">
    <property type="entry name" value="MFS_trans_sf"/>
</dbReference>
<dbReference type="OrthoDB" id="9793415at2"/>
<dbReference type="RefSeq" id="WP_089250340.1">
    <property type="nucleotide sequence ID" value="NZ_FZOW01000015.1"/>
</dbReference>
<evidence type="ECO:0000256" key="2">
    <source>
        <dbReference type="ARBA" id="ARBA00022692"/>
    </source>
</evidence>
<evidence type="ECO:0000256" key="1">
    <source>
        <dbReference type="ARBA" id="ARBA00004651"/>
    </source>
</evidence>
<dbReference type="Proteomes" id="UP000198327">
    <property type="component" value="Unassembled WGS sequence"/>
</dbReference>
<evidence type="ECO:0000256" key="4">
    <source>
        <dbReference type="ARBA" id="ARBA00023136"/>
    </source>
</evidence>
<dbReference type="PANTHER" id="PTHR23537:SF1">
    <property type="entry name" value="SUGAR TRANSPORTER"/>
    <property type="match status" value="1"/>
</dbReference>
<feature type="transmembrane region" description="Helical" evidence="5">
    <location>
        <begin position="361"/>
        <end position="383"/>
    </location>
</feature>
<dbReference type="Gene3D" id="1.20.1250.20">
    <property type="entry name" value="MFS general substrate transporter like domains"/>
    <property type="match status" value="2"/>
</dbReference>
<feature type="transmembrane region" description="Helical" evidence="5">
    <location>
        <begin position="245"/>
        <end position="265"/>
    </location>
</feature>
<dbReference type="AlphaFoldDB" id="A0A239M1Z3"/>
<name>A0A239M1Z3_9NOCA</name>